<dbReference type="InterPro" id="IPR036097">
    <property type="entry name" value="HisK_dim/P_sf"/>
</dbReference>
<dbReference type="EMBL" id="JAOTIF010000008">
    <property type="protein sequence ID" value="MCU7549896.1"/>
    <property type="molecule type" value="Genomic_DNA"/>
</dbReference>
<evidence type="ECO:0000256" key="6">
    <source>
        <dbReference type="ARBA" id="ARBA00023136"/>
    </source>
</evidence>
<dbReference type="Gene3D" id="1.10.287.130">
    <property type="match status" value="1"/>
</dbReference>
<organism evidence="10 11">
    <name type="scientific">Paraflavisolibacter caeni</name>
    <dbReference type="NCBI Taxonomy" id="2982496"/>
    <lineage>
        <taxon>Bacteria</taxon>
        <taxon>Pseudomonadati</taxon>
        <taxon>Bacteroidota</taxon>
        <taxon>Chitinophagia</taxon>
        <taxon>Chitinophagales</taxon>
        <taxon>Chitinophagaceae</taxon>
        <taxon>Paraflavisolibacter</taxon>
    </lineage>
</organism>
<dbReference type="SMART" id="SM00091">
    <property type="entry name" value="PAS"/>
    <property type="match status" value="1"/>
</dbReference>
<dbReference type="SMART" id="SM00387">
    <property type="entry name" value="HATPase_c"/>
    <property type="match status" value="1"/>
</dbReference>
<dbReference type="AlphaFoldDB" id="A0A9X2XVG0"/>
<keyword evidence="7" id="KW-0175">Coiled coil</keyword>
<dbReference type="EC" id="2.7.13.3" evidence="2"/>
<evidence type="ECO:0000259" key="8">
    <source>
        <dbReference type="PROSITE" id="PS50109"/>
    </source>
</evidence>
<keyword evidence="10" id="KW-0547">Nucleotide-binding</keyword>
<keyword evidence="6" id="KW-0472">Membrane</keyword>
<keyword evidence="5" id="KW-0418">Kinase</keyword>
<evidence type="ECO:0000256" key="1">
    <source>
        <dbReference type="ARBA" id="ARBA00000085"/>
    </source>
</evidence>
<dbReference type="PANTHER" id="PTHR42878:SF15">
    <property type="entry name" value="BACTERIOPHYTOCHROME"/>
    <property type="match status" value="1"/>
</dbReference>
<evidence type="ECO:0000256" key="5">
    <source>
        <dbReference type="ARBA" id="ARBA00022777"/>
    </source>
</evidence>
<reference evidence="10" key="1">
    <citation type="submission" date="2022-09" db="EMBL/GenBank/DDBJ databases">
        <authorList>
            <person name="Yuan C."/>
            <person name="Ke Z."/>
        </authorList>
    </citation>
    <scope>NUCLEOTIDE SEQUENCE</scope>
    <source>
        <strain evidence="10">LB-8</strain>
    </source>
</reference>
<dbReference type="SUPFAM" id="SSF47384">
    <property type="entry name" value="Homodimeric domain of signal transducing histidine kinase"/>
    <property type="match status" value="1"/>
</dbReference>
<dbReference type="Pfam" id="PF02518">
    <property type="entry name" value="HATPase_c"/>
    <property type="match status" value="1"/>
</dbReference>
<evidence type="ECO:0000256" key="2">
    <source>
        <dbReference type="ARBA" id="ARBA00012438"/>
    </source>
</evidence>
<evidence type="ECO:0000256" key="4">
    <source>
        <dbReference type="ARBA" id="ARBA00022679"/>
    </source>
</evidence>
<feature type="domain" description="Histidine kinase" evidence="8">
    <location>
        <begin position="203"/>
        <end position="427"/>
    </location>
</feature>
<accession>A0A9X2XVG0</accession>
<comment type="catalytic activity">
    <reaction evidence="1">
        <text>ATP + protein L-histidine = ADP + protein N-phospho-L-histidine.</text>
        <dbReference type="EC" id="2.7.13.3"/>
    </reaction>
</comment>
<dbReference type="PROSITE" id="PS50109">
    <property type="entry name" value="HIS_KIN"/>
    <property type="match status" value="1"/>
</dbReference>
<dbReference type="InterPro" id="IPR003661">
    <property type="entry name" value="HisK_dim/P_dom"/>
</dbReference>
<dbReference type="InterPro" id="IPR003594">
    <property type="entry name" value="HATPase_dom"/>
</dbReference>
<reference evidence="10" key="2">
    <citation type="submission" date="2023-04" db="EMBL/GenBank/DDBJ databases">
        <title>Paracnuella aquatica gen. nov., sp. nov., a member of the family Chitinophagaceae isolated from a hot spring.</title>
        <authorList>
            <person name="Wang C."/>
        </authorList>
    </citation>
    <scope>NUCLEOTIDE SEQUENCE</scope>
    <source>
        <strain evidence="10">LB-8</strain>
    </source>
</reference>
<dbReference type="SUPFAM" id="SSF55874">
    <property type="entry name" value="ATPase domain of HSP90 chaperone/DNA topoisomerase II/histidine kinase"/>
    <property type="match status" value="1"/>
</dbReference>
<dbReference type="PANTHER" id="PTHR42878">
    <property type="entry name" value="TWO-COMPONENT HISTIDINE KINASE"/>
    <property type="match status" value="1"/>
</dbReference>
<evidence type="ECO:0000256" key="7">
    <source>
        <dbReference type="SAM" id="Coils"/>
    </source>
</evidence>
<dbReference type="InterPro" id="IPR005467">
    <property type="entry name" value="His_kinase_dom"/>
</dbReference>
<proteinExistence type="predicted"/>
<dbReference type="SUPFAM" id="SSF55785">
    <property type="entry name" value="PYP-like sensor domain (PAS domain)"/>
    <property type="match status" value="1"/>
</dbReference>
<dbReference type="Gene3D" id="3.30.450.20">
    <property type="entry name" value="PAS domain"/>
    <property type="match status" value="1"/>
</dbReference>
<dbReference type="InterPro" id="IPR036890">
    <property type="entry name" value="HATPase_C_sf"/>
</dbReference>
<dbReference type="GO" id="GO:0030295">
    <property type="term" value="F:protein kinase activator activity"/>
    <property type="evidence" value="ECO:0007669"/>
    <property type="project" value="TreeGrafter"/>
</dbReference>
<keyword evidence="11" id="KW-1185">Reference proteome</keyword>
<keyword evidence="10" id="KW-0067">ATP-binding</keyword>
<feature type="domain" description="PAS" evidence="9">
    <location>
        <begin position="58"/>
        <end position="128"/>
    </location>
</feature>
<dbReference type="GO" id="GO:0000155">
    <property type="term" value="F:phosphorelay sensor kinase activity"/>
    <property type="evidence" value="ECO:0007669"/>
    <property type="project" value="InterPro"/>
</dbReference>
<dbReference type="SMART" id="SM00388">
    <property type="entry name" value="HisKA"/>
    <property type="match status" value="1"/>
</dbReference>
<dbReference type="RefSeq" id="WP_279297335.1">
    <property type="nucleotide sequence ID" value="NZ_JAOTIF010000008.1"/>
</dbReference>
<dbReference type="InterPro" id="IPR050351">
    <property type="entry name" value="BphY/WalK/GraS-like"/>
</dbReference>
<dbReference type="GO" id="GO:0016020">
    <property type="term" value="C:membrane"/>
    <property type="evidence" value="ECO:0007669"/>
    <property type="project" value="UniProtKB-SubCell"/>
</dbReference>
<evidence type="ECO:0000313" key="11">
    <source>
        <dbReference type="Proteomes" id="UP001155483"/>
    </source>
</evidence>
<keyword evidence="4" id="KW-0808">Transferase</keyword>
<dbReference type="InterPro" id="IPR004358">
    <property type="entry name" value="Sig_transdc_His_kin-like_C"/>
</dbReference>
<protein>
    <recommendedName>
        <fullName evidence="2">histidine kinase</fullName>
        <ecNumber evidence="2">2.7.13.3</ecNumber>
    </recommendedName>
</protein>
<comment type="caution">
    <text evidence="10">The sequence shown here is derived from an EMBL/GenBank/DDBJ whole genome shotgun (WGS) entry which is preliminary data.</text>
</comment>
<evidence type="ECO:0000259" key="9">
    <source>
        <dbReference type="PROSITE" id="PS50112"/>
    </source>
</evidence>
<evidence type="ECO:0000256" key="3">
    <source>
        <dbReference type="ARBA" id="ARBA00022553"/>
    </source>
</evidence>
<dbReference type="Gene3D" id="3.30.565.10">
    <property type="entry name" value="Histidine kinase-like ATPase, C-terminal domain"/>
    <property type="match status" value="1"/>
</dbReference>
<dbReference type="PRINTS" id="PR00344">
    <property type="entry name" value="BCTRLSENSOR"/>
</dbReference>
<dbReference type="InterPro" id="IPR000014">
    <property type="entry name" value="PAS"/>
</dbReference>
<dbReference type="GO" id="GO:0005524">
    <property type="term" value="F:ATP binding"/>
    <property type="evidence" value="ECO:0007669"/>
    <property type="project" value="UniProtKB-KW"/>
</dbReference>
<evidence type="ECO:0000313" key="10">
    <source>
        <dbReference type="EMBL" id="MCU7549896.1"/>
    </source>
</evidence>
<name>A0A9X2XVG0_9BACT</name>
<dbReference type="InterPro" id="IPR035965">
    <property type="entry name" value="PAS-like_dom_sf"/>
</dbReference>
<dbReference type="GO" id="GO:0007234">
    <property type="term" value="P:osmosensory signaling via phosphorelay pathway"/>
    <property type="evidence" value="ECO:0007669"/>
    <property type="project" value="TreeGrafter"/>
</dbReference>
<dbReference type="FunFam" id="3.30.565.10:FF:000006">
    <property type="entry name" value="Sensor histidine kinase WalK"/>
    <property type="match status" value="1"/>
</dbReference>
<dbReference type="NCBIfam" id="TIGR00229">
    <property type="entry name" value="sensory_box"/>
    <property type="match status" value="1"/>
</dbReference>
<dbReference type="PROSITE" id="PS50112">
    <property type="entry name" value="PAS"/>
    <property type="match status" value="1"/>
</dbReference>
<feature type="coiled-coil region" evidence="7">
    <location>
        <begin position="10"/>
        <end position="37"/>
    </location>
</feature>
<keyword evidence="3" id="KW-0597">Phosphoprotein</keyword>
<dbReference type="Pfam" id="PF00512">
    <property type="entry name" value="HisKA"/>
    <property type="match status" value="1"/>
</dbReference>
<gene>
    <name evidence="10" type="ORF">OCK74_12260</name>
</gene>
<dbReference type="Proteomes" id="UP001155483">
    <property type="component" value="Unassembled WGS sequence"/>
</dbReference>
<dbReference type="CDD" id="cd00082">
    <property type="entry name" value="HisKA"/>
    <property type="match status" value="1"/>
</dbReference>
<dbReference type="GO" id="GO:0000156">
    <property type="term" value="F:phosphorelay response regulator activity"/>
    <property type="evidence" value="ECO:0007669"/>
    <property type="project" value="TreeGrafter"/>
</dbReference>
<sequence length="427" mass="48387">MKNEPIDKTNKNLLKELEELRFQLNEANETIEAIRTGQIDALVVQGEEGHQLYTLKTADHAYRMFIEKMAEGAVTISTQGLVLYCNTQFANMVQHSISEIIGTPFESFIAAENRAEYEVLFEKCWKNDCKGEVWLLAGEHKTPVQLSLATLELLEGVSLSIILTDLTTQKRTQQQLLESNIQLEEINRALETSNHDLQQFASIASHDLQEPLRKIQMFTSIMQDKSDRLPHDAKKHLQKINDAAARMKTLIIDVLTYSKLSANNLQLECTNINEIINELKEDFELIIEEKNAQINVAELPYLKVNKGQIRQVFQNIISNALKFAKAGVPPVIEITSRRIAEKCFESPGQQDGPFCLLSIRDNGIGFNDKYVHRIFSLFERLNTKDNYEGTGIGLAIAKKIVEKHNGMITALSKEGRGTEFQIILPMN</sequence>